<keyword evidence="4 13" id="KW-0963">Cytoplasm</keyword>
<dbReference type="AlphaFoldDB" id="A0A1F7SFC7"/>
<dbReference type="FunFam" id="3.40.1780.10:FF:000001">
    <property type="entry name" value="S-adenosylmethionine:tRNA ribosyltransferase-isomerase"/>
    <property type="match status" value="1"/>
</dbReference>
<evidence type="ECO:0000313" key="15">
    <source>
        <dbReference type="Proteomes" id="UP000178082"/>
    </source>
</evidence>
<keyword evidence="5 13" id="KW-0808">Transferase</keyword>
<dbReference type="InterPro" id="IPR042119">
    <property type="entry name" value="QueA_dom2"/>
</dbReference>
<dbReference type="NCBIfam" id="NF001140">
    <property type="entry name" value="PRK00147.1"/>
    <property type="match status" value="1"/>
</dbReference>
<gene>
    <name evidence="13" type="primary">queA</name>
    <name evidence="14" type="ORF">A3G31_10930</name>
</gene>
<dbReference type="InterPro" id="IPR003699">
    <property type="entry name" value="QueA"/>
</dbReference>
<organism evidence="14 15">
    <name type="scientific">Candidatus Schekmanbacteria bacterium RIFCSPLOWO2_12_FULL_38_15</name>
    <dbReference type="NCBI Taxonomy" id="1817883"/>
    <lineage>
        <taxon>Bacteria</taxon>
        <taxon>Candidatus Schekmaniibacteriota</taxon>
    </lineage>
</organism>
<keyword evidence="14" id="KW-0413">Isomerase</keyword>
<evidence type="ECO:0000256" key="9">
    <source>
        <dbReference type="ARBA" id="ARBA00061210"/>
    </source>
</evidence>
<dbReference type="GO" id="GO:0008616">
    <property type="term" value="P:tRNA queuosine(34) biosynthetic process"/>
    <property type="evidence" value="ECO:0007669"/>
    <property type="project" value="UniProtKB-UniRule"/>
</dbReference>
<dbReference type="GO" id="GO:0051075">
    <property type="term" value="F:S-adenosylmethionine:tRNA ribosyltransferase-isomerase activity"/>
    <property type="evidence" value="ECO:0007669"/>
    <property type="project" value="UniProtKB-EC"/>
</dbReference>
<dbReference type="Pfam" id="PF02547">
    <property type="entry name" value="Queuosine_synth"/>
    <property type="match status" value="1"/>
</dbReference>
<comment type="subunit">
    <text evidence="3 13">Monomer.</text>
</comment>
<keyword evidence="7 13" id="KW-0671">Queuosine biosynthesis</keyword>
<dbReference type="InterPro" id="IPR036100">
    <property type="entry name" value="QueA_sf"/>
</dbReference>
<name>A0A1F7SFC7_9BACT</name>
<evidence type="ECO:0000256" key="3">
    <source>
        <dbReference type="ARBA" id="ARBA00011245"/>
    </source>
</evidence>
<evidence type="ECO:0000256" key="7">
    <source>
        <dbReference type="ARBA" id="ARBA00022785"/>
    </source>
</evidence>
<evidence type="ECO:0000313" key="14">
    <source>
        <dbReference type="EMBL" id="OGL52493.1"/>
    </source>
</evidence>
<keyword evidence="6 13" id="KW-0949">S-adenosyl-L-methionine</keyword>
<comment type="similarity">
    <text evidence="9 13">Belongs to the QueA family.</text>
</comment>
<dbReference type="UniPathway" id="UPA00392"/>
<evidence type="ECO:0000256" key="6">
    <source>
        <dbReference type="ARBA" id="ARBA00022691"/>
    </source>
</evidence>
<protein>
    <recommendedName>
        <fullName evidence="11 13">S-adenosylmethionine:tRNA ribosyltransferase-isomerase</fullName>
        <ecNumber evidence="10 13">2.4.99.17</ecNumber>
    </recommendedName>
    <alternativeName>
        <fullName evidence="12 13">Queuosine biosynthesis protein QueA</fullName>
    </alternativeName>
</protein>
<evidence type="ECO:0000256" key="2">
    <source>
        <dbReference type="ARBA" id="ARBA00004691"/>
    </source>
</evidence>
<dbReference type="GO" id="GO:0005737">
    <property type="term" value="C:cytoplasm"/>
    <property type="evidence" value="ECO:0007669"/>
    <property type="project" value="UniProtKB-SubCell"/>
</dbReference>
<dbReference type="PANTHER" id="PTHR30307:SF0">
    <property type="entry name" value="S-ADENOSYLMETHIONINE:TRNA RIBOSYLTRANSFERASE-ISOMERASE"/>
    <property type="match status" value="1"/>
</dbReference>
<evidence type="ECO:0000256" key="11">
    <source>
        <dbReference type="ARBA" id="ARBA00069325"/>
    </source>
</evidence>
<proteinExistence type="inferred from homology"/>
<comment type="catalytic activity">
    <reaction evidence="8 13">
        <text>7-aminomethyl-7-carbaguanosine(34) in tRNA + S-adenosyl-L-methionine = epoxyqueuosine(34) in tRNA + adenine + L-methionine + 2 H(+)</text>
        <dbReference type="Rhea" id="RHEA:32155"/>
        <dbReference type="Rhea" id="RHEA-COMP:10342"/>
        <dbReference type="Rhea" id="RHEA-COMP:18582"/>
        <dbReference type="ChEBI" id="CHEBI:15378"/>
        <dbReference type="ChEBI" id="CHEBI:16708"/>
        <dbReference type="ChEBI" id="CHEBI:57844"/>
        <dbReference type="ChEBI" id="CHEBI:59789"/>
        <dbReference type="ChEBI" id="CHEBI:82833"/>
        <dbReference type="ChEBI" id="CHEBI:194443"/>
        <dbReference type="EC" id="2.4.99.17"/>
    </reaction>
</comment>
<reference evidence="14 15" key="1">
    <citation type="journal article" date="2016" name="Nat. Commun.">
        <title>Thousands of microbial genomes shed light on interconnected biogeochemical processes in an aquifer system.</title>
        <authorList>
            <person name="Anantharaman K."/>
            <person name="Brown C.T."/>
            <person name="Hug L.A."/>
            <person name="Sharon I."/>
            <person name="Castelle C.J."/>
            <person name="Probst A.J."/>
            <person name="Thomas B.C."/>
            <person name="Singh A."/>
            <person name="Wilkins M.J."/>
            <person name="Karaoz U."/>
            <person name="Brodie E.L."/>
            <person name="Williams K.H."/>
            <person name="Hubbard S.S."/>
            <person name="Banfield J.F."/>
        </authorList>
    </citation>
    <scope>NUCLEOTIDE SEQUENCE [LARGE SCALE GENOMIC DNA]</scope>
</reference>
<dbReference type="Gene3D" id="3.40.1780.10">
    <property type="entry name" value="QueA-like"/>
    <property type="match status" value="1"/>
</dbReference>
<dbReference type="STRING" id="1817883.A3G31_10930"/>
<dbReference type="SUPFAM" id="SSF111337">
    <property type="entry name" value="QueA-like"/>
    <property type="match status" value="1"/>
</dbReference>
<dbReference type="NCBIfam" id="TIGR00113">
    <property type="entry name" value="queA"/>
    <property type="match status" value="1"/>
</dbReference>
<comment type="caution">
    <text evidence="14">The sequence shown here is derived from an EMBL/GenBank/DDBJ whole genome shotgun (WGS) entry which is preliminary data.</text>
</comment>
<sequence length="363" mass="41447">MQLSDFDYSLHEELIAQYPLGKRDSSKLMVFDRNTGSLIHTNFFKIANFLMNTDVLVINDTKVFPARLRGVKENTGGRIEILLLKNWKNGKAEENIWEVLINTNKGIKKGATLCFGNGELKGIIRESDGNGKGILEFETRNDIFEILDRIGEPPLPPYIKRKLLVNSEQYLPNTVHYSLFTDRERYQTVYARERGAVAAPTAGLHFSDELLKRIKKTGVEIINITLHVGLGTFKPVRVSNIKEHIMDSESYVIASDNAEKLNKARRDKRRIIAVGTTTARTLESEIEKYGKFTEGEKETSLFIYPGFKFKAIDSLITNFHLPKSTLLMLVSAFCGLENIMDCYRKAIEMEYRFYSYGDAMFII</sequence>
<dbReference type="HAMAP" id="MF_00113">
    <property type="entry name" value="QueA"/>
    <property type="match status" value="1"/>
</dbReference>
<comment type="pathway">
    <text evidence="2 13">tRNA modification; tRNA-queuosine biosynthesis.</text>
</comment>
<dbReference type="EC" id="2.4.99.17" evidence="10 13"/>
<comment type="function">
    <text evidence="13">Transfers and isomerizes the ribose moiety from AdoMet to the 7-aminomethyl group of 7-deazaguanine (preQ1-tRNA) to give epoxyqueuosine (oQ-tRNA).</text>
</comment>
<dbReference type="Gene3D" id="2.40.10.240">
    <property type="entry name" value="QueA-like"/>
    <property type="match status" value="1"/>
</dbReference>
<dbReference type="Proteomes" id="UP000178082">
    <property type="component" value="Unassembled WGS sequence"/>
</dbReference>
<evidence type="ECO:0000256" key="13">
    <source>
        <dbReference type="HAMAP-Rule" id="MF_00113"/>
    </source>
</evidence>
<dbReference type="InterPro" id="IPR042118">
    <property type="entry name" value="QueA_dom1"/>
</dbReference>
<accession>A0A1F7SFC7</accession>
<evidence type="ECO:0000256" key="1">
    <source>
        <dbReference type="ARBA" id="ARBA00004496"/>
    </source>
</evidence>
<evidence type="ECO:0000256" key="12">
    <source>
        <dbReference type="ARBA" id="ARBA00076160"/>
    </source>
</evidence>
<evidence type="ECO:0000256" key="10">
    <source>
        <dbReference type="ARBA" id="ARBA00066503"/>
    </source>
</evidence>
<evidence type="ECO:0000256" key="5">
    <source>
        <dbReference type="ARBA" id="ARBA00022679"/>
    </source>
</evidence>
<dbReference type="EMBL" id="MGDI01000031">
    <property type="protein sequence ID" value="OGL52493.1"/>
    <property type="molecule type" value="Genomic_DNA"/>
</dbReference>
<dbReference type="PANTHER" id="PTHR30307">
    <property type="entry name" value="S-ADENOSYLMETHIONINE:TRNA RIBOSYLTRANSFERASE-ISOMERASE"/>
    <property type="match status" value="1"/>
</dbReference>
<evidence type="ECO:0000256" key="4">
    <source>
        <dbReference type="ARBA" id="ARBA00022490"/>
    </source>
</evidence>
<evidence type="ECO:0000256" key="8">
    <source>
        <dbReference type="ARBA" id="ARBA00052751"/>
    </source>
</evidence>
<comment type="subcellular location">
    <subcellularLocation>
        <location evidence="1 13">Cytoplasm</location>
    </subcellularLocation>
</comment>
<dbReference type="FunFam" id="2.40.10.240:FF:000002">
    <property type="entry name" value="S-adenosylmethionine:tRNA ribosyltransferase-isomerase"/>
    <property type="match status" value="1"/>
</dbReference>